<feature type="transmembrane region" description="Helical" evidence="1">
    <location>
        <begin position="49"/>
        <end position="69"/>
    </location>
</feature>
<sequence length="108" mass="11919">MKTVKETDIVTIGTKRVTKDGIWACIFFLVGTIGLAVSFWNSLWERSGINVGILGVFVLIISLFGLGYGIRGRRKKNCSHIIDEIGIASNVLLIIIIVILFIIGIRMV</sequence>
<proteinExistence type="predicted"/>
<reference evidence="2" key="1">
    <citation type="submission" date="2020-10" db="EMBL/GenBank/DDBJ databases">
        <authorList>
            <person name="Gilroy R."/>
        </authorList>
    </citation>
    <scope>NUCLEOTIDE SEQUENCE</scope>
    <source>
        <strain evidence="2">ChiW13-3771</strain>
    </source>
</reference>
<dbReference type="AlphaFoldDB" id="A0A9D1ECB3"/>
<dbReference type="InterPro" id="IPR046140">
    <property type="entry name" value="DUF6142"/>
</dbReference>
<feature type="transmembrane region" description="Helical" evidence="1">
    <location>
        <begin position="81"/>
        <end position="105"/>
    </location>
</feature>
<keyword evidence="1" id="KW-0472">Membrane</keyword>
<evidence type="ECO:0000256" key="1">
    <source>
        <dbReference type="SAM" id="Phobius"/>
    </source>
</evidence>
<accession>A0A9D1ECB3</accession>
<evidence type="ECO:0000313" key="3">
    <source>
        <dbReference type="Proteomes" id="UP000824201"/>
    </source>
</evidence>
<feature type="transmembrane region" description="Helical" evidence="1">
    <location>
        <begin position="21"/>
        <end position="43"/>
    </location>
</feature>
<reference evidence="2" key="2">
    <citation type="journal article" date="2021" name="PeerJ">
        <title>Extensive microbial diversity within the chicken gut microbiome revealed by metagenomics and culture.</title>
        <authorList>
            <person name="Gilroy R."/>
            <person name="Ravi A."/>
            <person name="Getino M."/>
            <person name="Pursley I."/>
            <person name="Horton D.L."/>
            <person name="Alikhan N.F."/>
            <person name="Baker D."/>
            <person name="Gharbi K."/>
            <person name="Hall N."/>
            <person name="Watson M."/>
            <person name="Adriaenssens E.M."/>
            <person name="Foster-Nyarko E."/>
            <person name="Jarju S."/>
            <person name="Secka A."/>
            <person name="Antonio M."/>
            <person name="Oren A."/>
            <person name="Chaudhuri R.R."/>
            <person name="La Ragione R."/>
            <person name="Hildebrand F."/>
            <person name="Pallen M.J."/>
        </authorList>
    </citation>
    <scope>NUCLEOTIDE SEQUENCE</scope>
    <source>
        <strain evidence="2">ChiW13-3771</strain>
    </source>
</reference>
<keyword evidence="1" id="KW-0812">Transmembrane</keyword>
<keyword evidence="1" id="KW-1133">Transmembrane helix</keyword>
<name>A0A9D1ECB3_9FIRM</name>
<protein>
    <submittedName>
        <fullName evidence="2">Uncharacterized protein</fullName>
    </submittedName>
</protein>
<dbReference type="EMBL" id="DVHN01000021">
    <property type="protein sequence ID" value="HIR87712.1"/>
    <property type="molecule type" value="Genomic_DNA"/>
</dbReference>
<comment type="caution">
    <text evidence="2">The sequence shown here is derived from an EMBL/GenBank/DDBJ whole genome shotgun (WGS) entry which is preliminary data.</text>
</comment>
<dbReference type="Pfam" id="PF19639">
    <property type="entry name" value="DUF6142"/>
    <property type="match status" value="1"/>
</dbReference>
<organism evidence="2 3">
    <name type="scientific">Candidatus Fimimorpha faecalis</name>
    <dbReference type="NCBI Taxonomy" id="2840824"/>
    <lineage>
        <taxon>Bacteria</taxon>
        <taxon>Bacillati</taxon>
        <taxon>Bacillota</taxon>
        <taxon>Clostridia</taxon>
        <taxon>Eubacteriales</taxon>
        <taxon>Candidatus Fimimorpha</taxon>
    </lineage>
</organism>
<gene>
    <name evidence="2" type="ORF">IAC96_02055</name>
</gene>
<dbReference type="Proteomes" id="UP000824201">
    <property type="component" value="Unassembled WGS sequence"/>
</dbReference>
<evidence type="ECO:0000313" key="2">
    <source>
        <dbReference type="EMBL" id="HIR87712.1"/>
    </source>
</evidence>